<protein>
    <submittedName>
        <fullName evidence="3">Uncharacterized protein</fullName>
    </submittedName>
</protein>
<evidence type="ECO:0000313" key="3">
    <source>
        <dbReference type="EMBL" id="ORY14871.1"/>
    </source>
</evidence>
<keyword evidence="2" id="KW-0812">Transmembrane</keyword>
<dbReference type="OrthoDB" id="5365129at2759"/>
<dbReference type="AlphaFoldDB" id="A0A1Y1ZX95"/>
<gene>
    <name evidence="3" type="ORF">BCR34DRAFT_644594</name>
</gene>
<sequence length="352" mass="38906">MAAPAVAIGTFNIVAGVFGALGLASFATTFVPKLNLAVHQITVAIGQTDEQSDVDSLFGNIPTVKIFAIDDHEIGVAKGNSKKTWPKGSINPVPIKNEKGAENVQAEYVSIWGGGANAICIAGIGLKNPNDEQTYGWVGDVGVSCGMPFHWSTTAIGSTANTKDYRPDCIWITGPTRTTDSRLWDSMIPEISPPFFLPSLDYNITEGLDLDFDRVFHGGVDITDYTKIQMQPDRQPLHPERLPWTKPKKKRGGRSFYPRSESMMSILISSPYSDHSVKRLCESEMSWRPDVVSETEGLFCDMDKKLWPLCSDTVKRACFDTETNSMRGRSAKREPVPMKKYGKFDKWGSEEP</sequence>
<dbReference type="Proteomes" id="UP000193144">
    <property type="component" value="Unassembled WGS sequence"/>
</dbReference>
<organism evidence="3 4">
    <name type="scientific">Clohesyomyces aquaticus</name>
    <dbReference type="NCBI Taxonomy" id="1231657"/>
    <lineage>
        <taxon>Eukaryota</taxon>
        <taxon>Fungi</taxon>
        <taxon>Dikarya</taxon>
        <taxon>Ascomycota</taxon>
        <taxon>Pezizomycotina</taxon>
        <taxon>Dothideomycetes</taxon>
        <taxon>Pleosporomycetidae</taxon>
        <taxon>Pleosporales</taxon>
        <taxon>Lindgomycetaceae</taxon>
        <taxon>Clohesyomyces</taxon>
    </lineage>
</organism>
<feature type="compositionally biased region" description="Basic and acidic residues" evidence="1">
    <location>
        <begin position="331"/>
        <end position="352"/>
    </location>
</feature>
<dbReference type="EMBL" id="MCFA01000029">
    <property type="protein sequence ID" value="ORY14871.1"/>
    <property type="molecule type" value="Genomic_DNA"/>
</dbReference>
<feature type="transmembrane region" description="Helical" evidence="2">
    <location>
        <begin position="6"/>
        <end position="31"/>
    </location>
</feature>
<evidence type="ECO:0000256" key="2">
    <source>
        <dbReference type="SAM" id="Phobius"/>
    </source>
</evidence>
<reference evidence="3 4" key="1">
    <citation type="submission" date="2016-07" db="EMBL/GenBank/DDBJ databases">
        <title>Pervasive Adenine N6-methylation of Active Genes in Fungi.</title>
        <authorList>
            <consortium name="DOE Joint Genome Institute"/>
            <person name="Mondo S.J."/>
            <person name="Dannebaum R.O."/>
            <person name="Kuo R.C."/>
            <person name="Labutti K."/>
            <person name="Haridas S."/>
            <person name="Kuo A."/>
            <person name="Salamov A."/>
            <person name="Ahrendt S.R."/>
            <person name="Lipzen A."/>
            <person name="Sullivan W."/>
            <person name="Andreopoulos W.B."/>
            <person name="Clum A."/>
            <person name="Lindquist E."/>
            <person name="Daum C."/>
            <person name="Ramamoorthy G.K."/>
            <person name="Gryganskyi A."/>
            <person name="Culley D."/>
            <person name="Magnuson J.K."/>
            <person name="James T.Y."/>
            <person name="O'Malley M.A."/>
            <person name="Stajich J.E."/>
            <person name="Spatafora J.W."/>
            <person name="Visel A."/>
            <person name="Grigoriev I.V."/>
        </authorList>
    </citation>
    <scope>NUCLEOTIDE SEQUENCE [LARGE SCALE GENOMIC DNA]</scope>
    <source>
        <strain evidence="3 4">CBS 115471</strain>
    </source>
</reference>
<feature type="region of interest" description="Disordered" evidence="1">
    <location>
        <begin position="325"/>
        <end position="352"/>
    </location>
</feature>
<keyword evidence="4" id="KW-1185">Reference proteome</keyword>
<comment type="caution">
    <text evidence="3">The sequence shown here is derived from an EMBL/GenBank/DDBJ whole genome shotgun (WGS) entry which is preliminary data.</text>
</comment>
<evidence type="ECO:0000256" key="1">
    <source>
        <dbReference type="SAM" id="MobiDB-lite"/>
    </source>
</evidence>
<keyword evidence="2" id="KW-1133">Transmembrane helix</keyword>
<evidence type="ECO:0000313" key="4">
    <source>
        <dbReference type="Proteomes" id="UP000193144"/>
    </source>
</evidence>
<name>A0A1Y1ZX95_9PLEO</name>
<accession>A0A1Y1ZX95</accession>
<proteinExistence type="predicted"/>
<keyword evidence="2" id="KW-0472">Membrane</keyword>
<dbReference type="STRING" id="1231657.A0A1Y1ZX95"/>